<evidence type="ECO:0000313" key="3">
    <source>
        <dbReference type="Proteomes" id="UP000316304"/>
    </source>
</evidence>
<gene>
    <name evidence="2" type="ORF">Pla52o_20040</name>
</gene>
<feature type="region of interest" description="Disordered" evidence="1">
    <location>
        <begin position="114"/>
        <end position="142"/>
    </location>
</feature>
<evidence type="ECO:0000313" key="2">
    <source>
        <dbReference type="EMBL" id="TWU24081.1"/>
    </source>
</evidence>
<accession>A0A5C6CL88</accession>
<dbReference type="EMBL" id="SJPT01000003">
    <property type="protein sequence ID" value="TWU24081.1"/>
    <property type="molecule type" value="Genomic_DNA"/>
</dbReference>
<keyword evidence="3" id="KW-1185">Reference proteome</keyword>
<protein>
    <submittedName>
        <fullName evidence="2">Uncharacterized protein</fullName>
    </submittedName>
</protein>
<dbReference type="Proteomes" id="UP000316304">
    <property type="component" value="Unassembled WGS sequence"/>
</dbReference>
<feature type="compositionally biased region" description="Basic and acidic residues" evidence="1">
    <location>
        <begin position="129"/>
        <end position="142"/>
    </location>
</feature>
<proteinExistence type="predicted"/>
<sequence>MLREAKVQSCSFDIPQKLCEGLNALHEAFRYAHDVGSEPWDFAVSMHRLEQLGFNPSDIRWLTLKGWGKHAREVTVQGDDGRQFRPTGNLTFCECTCVVLTDFGARLIGTRPTEPPHRLGGITIPDANGRWDPKDTPDWDPQSRRLSFSGALVKRFKWPAANQETVLGAFQEESWPERIDDPLYPQPNQDPKRRLSDTIKCLNRKQINGLIHFRGDGTGQGVTWEHCSRDTGQPNSWPSTSNPVACSPKNRADR</sequence>
<feature type="compositionally biased region" description="Polar residues" evidence="1">
    <location>
        <begin position="230"/>
        <end position="244"/>
    </location>
</feature>
<reference evidence="2 3" key="1">
    <citation type="submission" date="2019-02" db="EMBL/GenBank/DDBJ databases">
        <title>Deep-cultivation of Planctomycetes and their phenomic and genomic characterization uncovers novel biology.</title>
        <authorList>
            <person name="Wiegand S."/>
            <person name="Jogler M."/>
            <person name="Boedeker C."/>
            <person name="Pinto D."/>
            <person name="Vollmers J."/>
            <person name="Rivas-Marin E."/>
            <person name="Kohn T."/>
            <person name="Peeters S.H."/>
            <person name="Heuer A."/>
            <person name="Rast P."/>
            <person name="Oberbeckmann S."/>
            <person name="Bunk B."/>
            <person name="Jeske O."/>
            <person name="Meyerdierks A."/>
            <person name="Storesund J.E."/>
            <person name="Kallscheuer N."/>
            <person name="Luecker S."/>
            <person name="Lage O.M."/>
            <person name="Pohl T."/>
            <person name="Merkel B.J."/>
            <person name="Hornburger P."/>
            <person name="Mueller R.-W."/>
            <person name="Bruemmer F."/>
            <person name="Labrenz M."/>
            <person name="Spormann A.M."/>
            <person name="Op Den Camp H."/>
            <person name="Overmann J."/>
            <person name="Amann R."/>
            <person name="Jetten M.S.M."/>
            <person name="Mascher T."/>
            <person name="Medema M.H."/>
            <person name="Devos D.P."/>
            <person name="Kaster A.-K."/>
            <person name="Ovreas L."/>
            <person name="Rohde M."/>
            <person name="Galperin M.Y."/>
            <person name="Jogler C."/>
        </authorList>
    </citation>
    <scope>NUCLEOTIDE SEQUENCE [LARGE SCALE GENOMIC DNA]</scope>
    <source>
        <strain evidence="2 3">Pla52o</strain>
    </source>
</reference>
<name>A0A5C6CL88_9BACT</name>
<evidence type="ECO:0000256" key="1">
    <source>
        <dbReference type="SAM" id="MobiDB-lite"/>
    </source>
</evidence>
<organism evidence="2 3">
    <name type="scientific">Novipirellula galeiformis</name>
    <dbReference type="NCBI Taxonomy" id="2528004"/>
    <lineage>
        <taxon>Bacteria</taxon>
        <taxon>Pseudomonadati</taxon>
        <taxon>Planctomycetota</taxon>
        <taxon>Planctomycetia</taxon>
        <taxon>Pirellulales</taxon>
        <taxon>Pirellulaceae</taxon>
        <taxon>Novipirellula</taxon>
    </lineage>
</organism>
<feature type="region of interest" description="Disordered" evidence="1">
    <location>
        <begin position="226"/>
        <end position="254"/>
    </location>
</feature>
<dbReference type="AlphaFoldDB" id="A0A5C6CL88"/>
<comment type="caution">
    <text evidence="2">The sequence shown here is derived from an EMBL/GenBank/DDBJ whole genome shotgun (WGS) entry which is preliminary data.</text>
</comment>